<comment type="caution">
    <text evidence="2">The sequence shown here is derived from an EMBL/GenBank/DDBJ whole genome shotgun (WGS) entry which is preliminary data.</text>
</comment>
<keyword evidence="1" id="KW-1133">Transmembrane helix</keyword>
<reference evidence="2 3" key="1">
    <citation type="submission" date="2021-06" db="EMBL/GenBank/DDBJ databases">
        <authorList>
            <person name="Sun Q."/>
            <person name="Li D."/>
        </authorList>
    </citation>
    <scope>NUCLEOTIDE SEQUENCE [LARGE SCALE GENOMIC DNA]</scope>
    <source>
        <strain evidence="2 3">MSJ-40</strain>
    </source>
</reference>
<dbReference type="RefSeq" id="WP_216515576.1">
    <property type="nucleotide sequence ID" value="NZ_JAHLPM010000001.1"/>
</dbReference>
<evidence type="ECO:0000256" key="1">
    <source>
        <dbReference type="SAM" id="Phobius"/>
    </source>
</evidence>
<sequence length="101" mass="10924">MFNDFMTAETLTTFAGLVAVVGVIVQFSKSIVKKKFGDSIVRLYAFIISLIVTFIFARTGEGLQGIVLTIINAILVTIASMGAYETIADPKATKQFPADKD</sequence>
<evidence type="ECO:0008006" key="4">
    <source>
        <dbReference type="Google" id="ProtNLM"/>
    </source>
</evidence>
<feature type="transmembrane region" description="Helical" evidence="1">
    <location>
        <begin position="63"/>
        <end position="84"/>
    </location>
</feature>
<keyword evidence="1" id="KW-0812">Transmembrane</keyword>
<feature type="transmembrane region" description="Helical" evidence="1">
    <location>
        <begin position="6"/>
        <end position="27"/>
    </location>
</feature>
<feature type="transmembrane region" description="Helical" evidence="1">
    <location>
        <begin position="39"/>
        <end position="57"/>
    </location>
</feature>
<dbReference type="EMBL" id="JAHLPM010000001">
    <property type="protein sequence ID" value="MBU5436396.1"/>
    <property type="molecule type" value="Genomic_DNA"/>
</dbReference>
<protein>
    <recommendedName>
        <fullName evidence="4">Holin</fullName>
    </recommendedName>
</protein>
<dbReference type="Proteomes" id="UP000749471">
    <property type="component" value="Unassembled WGS sequence"/>
</dbReference>
<keyword evidence="1" id="KW-0472">Membrane</keyword>
<name>A0ABS6E0H0_9FIRM</name>
<gene>
    <name evidence="2" type="ORF">KQI42_00135</name>
</gene>
<keyword evidence="3" id="KW-1185">Reference proteome</keyword>
<proteinExistence type="predicted"/>
<accession>A0ABS6E0H0</accession>
<evidence type="ECO:0000313" key="3">
    <source>
        <dbReference type="Proteomes" id="UP000749471"/>
    </source>
</evidence>
<evidence type="ECO:0000313" key="2">
    <source>
        <dbReference type="EMBL" id="MBU5436396.1"/>
    </source>
</evidence>
<organism evidence="2 3">
    <name type="scientific">Tissierella simiarum</name>
    <dbReference type="NCBI Taxonomy" id="2841534"/>
    <lineage>
        <taxon>Bacteria</taxon>
        <taxon>Bacillati</taxon>
        <taxon>Bacillota</taxon>
        <taxon>Tissierellia</taxon>
        <taxon>Tissierellales</taxon>
        <taxon>Tissierellaceae</taxon>
        <taxon>Tissierella</taxon>
    </lineage>
</organism>